<sequence>MTEIVKRNIPVFPYDSGYAIGKDGYLLSDFGNCLNLFLEYSIEKSDGCSLKGTLNFV</sequence>
<accession>V6IET9</accession>
<dbReference type="EMBL" id="AHMT02000027">
    <property type="protein sequence ID" value="EQA62958.1"/>
    <property type="molecule type" value="Genomic_DNA"/>
</dbReference>
<protein>
    <submittedName>
        <fullName evidence="1">Uncharacterized protein</fullName>
    </submittedName>
</protein>
<evidence type="ECO:0000313" key="2">
    <source>
        <dbReference type="Proteomes" id="UP000018747"/>
    </source>
</evidence>
<gene>
    <name evidence="1" type="ORF">LEP1GSC062_1113</name>
</gene>
<reference evidence="1" key="1">
    <citation type="submission" date="2013-05" db="EMBL/GenBank/DDBJ databases">
        <authorList>
            <person name="Harkins D.M."/>
            <person name="Durkin A.S."/>
            <person name="Brinkac L.M."/>
            <person name="Haft D.H."/>
            <person name="Selengut J.D."/>
            <person name="Sanka R."/>
            <person name="DePew J."/>
            <person name="Purushe J."/>
            <person name="Hartskeerl R.A."/>
            <person name="Ahmed A."/>
            <person name="van der Linden H."/>
            <person name="Goris M.G.A."/>
            <person name="Vinetz J.M."/>
            <person name="Sutton G.G."/>
            <person name="Nierman W.C."/>
            <person name="Fouts D.E."/>
        </authorList>
    </citation>
    <scope>NUCLEOTIDE SEQUENCE [LARGE SCALE GENOMIC DNA]</scope>
    <source>
        <strain evidence="1">L 60</strain>
    </source>
</reference>
<proteinExistence type="predicted"/>
<name>V6IET9_9LEPT</name>
<comment type="caution">
    <text evidence="1">The sequence shown here is derived from an EMBL/GenBank/DDBJ whole genome shotgun (WGS) entry which is preliminary data.</text>
</comment>
<evidence type="ECO:0000313" key="1">
    <source>
        <dbReference type="EMBL" id="EQA62958.1"/>
    </source>
</evidence>
<keyword evidence="2" id="KW-1185">Reference proteome</keyword>
<dbReference type="RefSeq" id="WP_020984130.1">
    <property type="nucleotide sequence ID" value="NZ_AHMT02000027.1"/>
</dbReference>
<organism evidence="1 2">
    <name type="scientific">Leptospira alexanderi serovar Manhao 3 str. L 60</name>
    <dbReference type="NCBI Taxonomy" id="1049759"/>
    <lineage>
        <taxon>Bacteria</taxon>
        <taxon>Pseudomonadati</taxon>
        <taxon>Spirochaetota</taxon>
        <taxon>Spirochaetia</taxon>
        <taxon>Leptospirales</taxon>
        <taxon>Leptospiraceae</taxon>
        <taxon>Leptospira</taxon>
    </lineage>
</organism>
<dbReference type="Proteomes" id="UP000018747">
    <property type="component" value="Unassembled WGS sequence"/>
</dbReference>
<dbReference type="AlphaFoldDB" id="V6IET9"/>